<evidence type="ECO:0000313" key="1">
    <source>
        <dbReference type="EMBL" id="PTU23244.1"/>
    </source>
</evidence>
<reference evidence="1 2" key="1">
    <citation type="journal article" date="2018" name="Proc. Natl. Acad. Sci. U.S.A.">
        <title>Linking secondary metabolites to gene clusters through genome sequencing of six diverse Aspergillus species.</title>
        <authorList>
            <person name="Kaerboelling I."/>
            <person name="Vesth T.C."/>
            <person name="Frisvad J.C."/>
            <person name="Nybo J.L."/>
            <person name="Theobald S."/>
            <person name="Kuo A."/>
            <person name="Bowyer P."/>
            <person name="Matsuda Y."/>
            <person name="Mondo S."/>
            <person name="Lyhne E.K."/>
            <person name="Kogle M.E."/>
            <person name="Clum A."/>
            <person name="Lipzen A."/>
            <person name="Salamov A."/>
            <person name="Ngan C.Y."/>
            <person name="Daum C."/>
            <person name="Chiniquy J."/>
            <person name="Barry K."/>
            <person name="LaButti K."/>
            <person name="Haridas S."/>
            <person name="Simmons B.A."/>
            <person name="Magnuson J.K."/>
            <person name="Mortensen U.H."/>
            <person name="Larsen T.O."/>
            <person name="Grigoriev I.V."/>
            <person name="Baker S.E."/>
            <person name="Andersen M.R."/>
        </authorList>
    </citation>
    <scope>NUCLEOTIDE SEQUENCE [LARGE SCALE GENOMIC DNA]</scope>
    <source>
        <strain evidence="1 2">IBT 24754</strain>
    </source>
</reference>
<organism evidence="1 2">
    <name type="scientific">Aspergillus ochraceoroseus IBT 24754</name>
    <dbReference type="NCBI Taxonomy" id="1392256"/>
    <lineage>
        <taxon>Eukaryota</taxon>
        <taxon>Fungi</taxon>
        <taxon>Dikarya</taxon>
        <taxon>Ascomycota</taxon>
        <taxon>Pezizomycotina</taxon>
        <taxon>Eurotiomycetes</taxon>
        <taxon>Eurotiomycetidae</taxon>
        <taxon>Eurotiales</taxon>
        <taxon>Aspergillaceae</taxon>
        <taxon>Aspergillus</taxon>
        <taxon>Aspergillus subgen. Nidulantes</taxon>
    </lineage>
</organism>
<dbReference type="RefSeq" id="XP_040754636.1">
    <property type="nucleotide sequence ID" value="XM_040899782.1"/>
</dbReference>
<dbReference type="GeneID" id="63816664"/>
<dbReference type="OrthoDB" id="4480954at2759"/>
<dbReference type="Gene3D" id="3.80.10.10">
    <property type="entry name" value="Ribonuclease Inhibitor"/>
    <property type="match status" value="1"/>
</dbReference>
<dbReference type="VEuPathDB" id="FungiDB:P175DRAFT_0530351"/>
<dbReference type="AlphaFoldDB" id="A0A2T5M3Z4"/>
<dbReference type="SUPFAM" id="SSF52047">
    <property type="entry name" value="RNI-like"/>
    <property type="match status" value="1"/>
</dbReference>
<gene>
    <name evidence="1" type="ORF">P175DRAFT_0530351</name>
</gene>
<evidence type="ECO:0000313" key="2">
    <source>
        <dbReference type="Proteomes" id="UP000244073"/>
    </source>
</evidence>
<protein>
    <submittedName>
        <fullName evidence="1">Uncharacterized protein</fullName>
    </submittedName>
</protein>
<comment type="caution">
    <text evidence="1">The sequence shown here is derived from an EMBL/GenBank/DDBJ whole genome shotgun (WGS) entry which is preliminary data.</text>
</comment>
<dbReference type="Proteomes" id="UP000244073">
    <property type="component" value="Unassembled WGS sequence"/>
</dbReference>
<dbReference type="InterPro" id="IPR032675">
    <property type="entry name" value="LRR_dom_sf"/>
</dbReference>
<accession>A0A2T5M3Z4</accession>
<name>A0A2T5M3Z4_9EURO</name>
<proteinExistence type="predicted"/>
<dbReference type="EMBL" id="MSFN02000002">
    <property type="protein sequence ID" value="PTU23244.1"/>
    <property type="molecule type" value="Genomic_DNA"/>
</dbReference>
<sequence length="526" mass="59816">MPDFMRLLPRETCAQIIQDVVGGRPERDADYFGSVPAAACLVNRHWNMIFTPLLYSRYEFKGNWKLVKSPWCFLRTLVLRPDLAAYITHLTLTTNGIVDAEYGEDPEQYYEELFKDNHDWYLQAMYQAGFVSTHFPTRALTRAATELLRCELNSNYQKPLTALILAHCPNLKRLRYHACDLDPFLDTILAYATGDPRIQHGHRPFALAFQKLESLYLGSRCQLSSSGRIVPGRSIQIGECRPYQRLPQLKELVLLETKFAENFSSMRHSPNNIQQLTLGFTKHPAQLDLMLSLSPKLTQLSLFLLGKHPREGVSFHRELWGMLDKLKDNLEYLDIYQGKFHYTSDTTDFFPDDDDLSFCPKLPQFKKLRQLNITPLLLNGHRCKHAPGKRLSSHLPPNLESLGLYGQDAAWIAHFLPALDRELEGVAVAGAARSLKSIVVDDERGPNGLGMCLPYFRMRDAAASHAIRFHSFARGVLLYGGADTPFGMSTYSRLPVGAFALDYALCHVWDVIPHGMEVHNFKGRLC</sequence>